<feature type="region of interest" description="Disordered" evidence="1">
    <location>
        <begin position="1"/>
        <end position="21"/>
    </location>
</feature>
<evidence type="ECO:0000313" key="3">
    <source>
        <dbReference type="Proteomes" id="UP000676325"/>
    </source>
</evidence>
<dbReference type="EMBL" id="JAGSOH010000047">
    <property type="protein sequence ID" value="MBR7828035.1"/>
    <property type="molecule type" value="Genomic_DNA"/>
</dbReference>
<sequence>MTDMQHAHHPPSDLGESYDPFRATHPTVLVHDTSVEVFERAWDDSDSRCPQCRRGTAAERGTAPLDQRRWVRFTCGDVIAVEHTAG</sequence>
<evidence type="ECO:0000256" key="1">
    <source>
        <dbReference type="SAM" id="MobiDB-lite"/>
    </source>
</evidence>
<name>A0A941E822_9ACTN</name>
<organism evidence="2 3">
    <name type="scientific">Actinospica acidithermotolerans</name>
    <dbReference type="NCBI Taxonomy" id="2828514"/>
    <lineage>
        <taxon>Bacteria</taxon>
        <taxon>Bacillati</taxon>
        <taxon>Actinomycetota</taxon>
        <taxon>Actinomycetes</taxon>
        <taxon>Catenulisporales</taxon>
        <taxon>Actinospicaceae</taxon>
        <taxon>Actinospica</taxon>
    </lineage>
</organism>
<protein>
    <submittedName>
        <fullName evidence="2">Uncharacterized protein</fullName>
    </submittedName>
</protein>
<accession>A0A941E822</accession>
<reference evidence="2" key="1">
    <citation type="submission" date="2021-04" db="EMBL/GenBank/DDBJ databases">
        <title>Genome based classification of Actinospica acidithermotolerans sp. nov., an actinobacterium isolated from an Indonesian hot spring.</title>
        <authorList>
            <person name="Kusuma A.B."/>
            <person name="Putra K.E."/>
            <person name="Nafisah S."/>
            <person name="Loh J."/>
            <person name="Nouioui I."/>
            <person name="Goodfellow M."/>
        </authorList>
    </citation>
    <scope>NUCLEOTIDE SEQUENCE</scope>
    <source>
        <strain evidence="2">MGRD01-02</strain>
    </source>
</reference>
<evidence type="ECO:0000313" key="2">
    <source>
        <dbReference type="EMBL" id="MBR7828035.1"/>
    </source>
</evidence>
<proteinExistence type="predicted"/>
<dbReference type="AlphaFoldDB" id="A0A941E822"/>
<gene>
    <name evidence="2" type="ORF">KDK95_17090</name>
</gene>
<comment type="caution">
    <text evidence="2">The sequence shown here is derived from an EMBL/GenBank/DDBJ whole genome shotgun (WGS) entry which is preliminary data.</text>
</comment>
<dbReference type="Proteomes" id="UP000676325">
    <property type="component" value="Unassembled WGS sequence"/>
</dbReference>
<dbReference type="RefSeq" id="WP_212519174.1">
    <property type="nucleotide sequence ID" value="NZ_JAGSOH010000047.1"/>
</dbReference>
<keyword evidence="3" id="KW-1185">Reference proteome</keyword>